<dbReference type="EMBL" id="JANJYJ010000004">
    <property type="protein sequence ID" value="KAK3217909.1"/>
    <property type="molecule type" value="Genomic_DNA"/>
</dbReference>
<evidence type="ECO:0000313" key="2">
    <source>
        <dbReference type="EMBL" id="KAK3217909.1"/>
    </source>
</evidence>
<gene>
    <name evidence="2" type="ORF">Dsin_011879</name>
</gene>
<protein>
    <submittedName>
        <fullName evidence="2">Uncharacterized protein</fullName>
    </submittedName>
</protein>
<comment type="caution">
    <text evidence="2">The sequence shown here is derived from an EMBL/GenBank/DDBJ whole genome shotgun (WGS) entry which is preliminary data.</text>
</comment>
<evidence type="ECO:0000256" key="1">
    <source>
        <dbReference type="SAM" id="Phobius"/>
    </source>
</evidence>
<proteinExistence type="predicted"/>
<keyword evidence="3" id="KW-1185">Reference proteome</keyword>
<name>A0AAE0AIC0_9ROSI</name>
<sequence length="133" mass="15605">MARYHQRCHQWKKFGLVQVKPVKHHMMPFKDEEHGGGGGGEESRAFLFVVPPSSSYGYYYNNNKRTKLKLLTLLFLSFLSCSFILALHLFGSTFAFSLFCKPLSVVLSLFFSVLFVLDIYYLYWFCRFIWCSK</sequence>
<keyword evidence="1" id="KW-0812">Transmembrane</keyword>
<organism evidence="2 3">
    <name type="scientific">Dipteronia sinensis</name>
    <dbReference type="NCBI Taxonomy" id="43782"/>
    <lineage>
        <taxon>Eukaryota</taxon>
        <taxon>Viridiplantae</taxon>
        <taxon>Streptophyta</taxon>
        <taxon>Embryophyta</taxon>
        <taxon>Tracheophyta</taxon>
        <taxon>Spermatophyta</taxon>
        <taxon>Magnoliopsida</taxon>
        <taxon>eudicotyledons</taxon>
        <taxon>Gunneridae</taxon>
        <taxon>Pentapetalae</taxon>
        <taxon>rosids</taxon>
        <taxon>malvids</taxon>
        <taxon>Sapindales</taxon>
        <taxon>Sapindaceae</taxon>
        <taxon>Hippocastanoideae</taxon>
        <taxon>Acereae</taxon>
        <taxon>Dipteronia</taxon>
    </lineage>
</organism>
<keyword evidence="1" id="KW-0472">Membrane</keyword>
<accession>A0AAE0AIC0</accession>
<dbReference type="AlphaFoldDB" id="A0AAE0AIC0"/>
<reference evidence="2" key="1">
    <citation type="journal article" date="2023" name="Plant J.">
        <title>Genome sequences and population genomics provide insights into the demographic history, inbreeding, and mutation load of two 'living fossil' tree species of Dipteronia.</title>
        <authorList>
            <person name="Feng Y."/>
            <person name="Comes H.P."/>
            <person name="Chen J."/>
            <person name="Zhu S."/>
            <person name="Lu R."/>
            <person name="Zhang X."/>
            <person name="Li P."/>
            <person name="Qiu J."/>
            <person name="Olsen K.M."/>
            <person name="Qiu Y."/>
        </authorList>
    </citation>
    <scope>NUCLEOTIDE SEQUENCE</scope>
    <source>
        <strain evidence="2">NBL</strain>
    </source>
</reference>
<evidence type="ECO:0000313" key="3">
    <source>
        <dbReference type="Proteomes" id="UP001281410"/>
    </source>
</evidence>
<feature type="transmembrane region" description="Helical" evidence="1">
    <location>
        <begin position="70"/>
        <end position="91"/>
    </location>
</feature>
<dbReference type="Proteomes" id="UP001281410">
    <property type="component" value="Unassembled WGS sequence"/>
</dbReference>
<keyword evidence="1" id="KW-1133">Transmembrane helix</keyword>
<feature type="transmembrane region" description="Helical" evidence="1">
    <location>
        <begin position="103"/>
        <end position="123"/>
    </location>
</feature>